<keyword evidence="1" id="KW-0472">Membrane</keyword>
<keyword evidence="1" id="KW-0812">Transmembrane</keyword>
<protein>
    <recommendedName>
        <fullName evidence="2">Fatty acyl-CoA reductase C-terminal domain-containing protein</fullName>
    </recommendedName>
</protein>
<evidence type="ECO:0000256" key="1">
    <source>
        <dbReference type="SAM" id="Phobius"/>
    </source>
</evidence>
<dbReference type="Pfam" id="PF03015">
    <property type="entry name" value="Sterile"/>
    <property type="match status" value="1"/>
</dbReference>
<feature type="domain" description="Fatty acyl-CoA reductase C-terminal" evidence="2">
    <location>
        <begin position="6"/>
        <end position="104"/>
    </location>
</feature>
<organism evidence="3">
    <name type="scientific">Graphocephala atropunctata</name>
    <dbReference type="NCBI Taxonomy" id="36148"/>
    <lineage>
        <taxon>Eukaryota</taxon>
        <taxon>Metazoa</taxon>
        <taxon>Ecdysozoa</taxon>
        <taxon>Arthropoda</taxon>
        <taxon>Hexapoda</taxon>
        <taxon>Insecta</taxon>
        <taxon>Pterygota</taxon>
        <taxon>Neoptera</taxon>
        <taxon>Paraneoptera</taxon>
        <taxon>Hemiptera</taxon>
        <taxon>Auchenorrhyncha</taxon>
        <taxon>Membracoidea</taxon>
        <taxon>Cicadellidae</taxon>
        <taxon>Cicadellinae</taxon>
        <taxon>Cicadellini</taxon>
        <taxon>Graphocephala</taxon>
    </lineage>
</organism>
<feature type="transmembrane region" description="Helical" evidence="1">
    <location>
        <begin position="122"/>
        <end position="143"/>
    </location>
</feature>
<dbReference type="InterPro" id="IPR033640">
    <property type="entry name" value="FAR_C"/>
</dbReference>
<sequence length="148" mass="17464">MLFYIFHLLPALAIDCFHSFRENPNMVNTKRTRVYQKYTSVREYCESLTIQTMTSQKYQENNTQALWRSLSLSDRTTFNFNVSQLDWDEYLYTLARGVRLYCLGDSLDTIPRAANRMNKLKLLHYGCVGMVSFTVLMVTRVILKFVLF</sequence>
<evidence type="ECO:0000313" key="3">
    <source>
        <dbReference type="EMBL" id="JAT23988.1"/>
    </source>
</evidence>
<gene>
    <name evidence="3" type="ORF">g.31385</name>
</gene>
<proteinExistence type="predicted"/>
<reference evidence="3" key="1">
    <citation type="submission" date="2015-11" db="EMBL/GenBank/DDBJ databases">
        <title>De novo transcriptome assembly of four potential Pierce s Disease insect vectors from Arizona vineyards.</title>
        <authorList>
            <person name="Tassone E.E."/>
        </authorList>
    </citation>
    <scope>NUCLEOTIDE SEQUENCE</scope>
</reference>
<dbReference type="EMBL" id="GEBQ01015989">
    <property type="protein sequence ID" value="JAT23988.1"/>
    <property type="molecule type" value="Transcribed_RNA"/>
</dbReference>
<keyword evidence="1" id="KW-1133">Transmembrane helix</keyword>
<dbReference type="CDD" id="cd09071">
    <property type="entry name" value="FAR_C"/>
    <property type="match status" value="1"/>
</dbReference>
<dbReference type="AlphaFoldDB" id="A0A1B6LK03"/>
<accession>A0A1B6LK03</accession>
<name>A0A1B6LK03_9HEMI</name>
<evidence type="ECO:0000259" key="2">
    <source>
        <dbReference type="Pfam" id="PF03015"/>
    </source>
</evidence>